<dbReference type="SUPFAM" id="SSF55811">
    <property type="entry name" value="Nudix"/>
    <property type="match status" value="1"/>
</dbReference>
<evidence type="ECO:0000313" key="10">
    <source>
        <dbReference type="Proteomes" id="UP000604737"/>
    </source>
</evidence>
<dbReference type="PANTHER" id="PTHR11839">
    <property type="entry name" value="UDP/ADP-SUGAR PYROPHOSPHATASE"/>
    <property type="match status" value="1"/>
</dbReference>
<evidence type="ECO:0000256" key="6">
    <source>
        <dbReference type="ARBA" id="ARBA00032162"/>
    </source>
</evidence>
<comment type="cofactor">
    <cofactor evidence="2">
        <name>Mg(2+)</name>
        <dbReference type="ChEBI" id="CHEBI:18420"/>
    </cofactor>
</comment>
<dbReference type="Pfam" id="PF00293">
    <property type="entry name" value="NUDIX"/>
    <property type="match status" value="1"/>
</dbReference>
<comment type="caution">
    <text evidence="9">The sequence shown here is derived from an EMBL/GenBank/DDBJ whole genome shotgun (WGS) entry which is preliminary data.</text>
</comment>
<sequence>MQDDSHLVETRIDGERVYDGALLHINRDRVRLPDGAEAVREYVVHPGAVMVIPVLPDGRLLMERQFRYPLGRVFVEFPAGKLDAGEALLTCAQRELEEETGYTATRWDYLGVTHPVISYATEEIHLFLARDLTAGEAKLDEGEFVETVAIPLSTLVAGVLDGSITDAKTVAGIFWAQQTL</sequence>
<evidence type="ECO:0000256" key="7">
    <source>
        <dbReference type="ARBA" id="ARBA00032272"/>
    </source>
</evidence>
<evidence type="ECO:0000256" key="1">
    <source>
        <dbReference type="ARBA" id="ARBA00000847"/>
    </source>
</evidence>
<dbReference type="PROSITE" id="PS00893">
    <property type="entry name" value="NUDIX_BOX"/>
    <property type="match status" value="1"/>
</dbReference>
<dbReference type="InterPro" id="IPR000086">
    <property type="entry name" value="NUDIX_hydrolase_dom"/>
</dbReference>
<comment type="catalytic activity">
    <reaction evidence="1">
        <text>GDP-alpha-D-mannose + H2O = alpha-D-mannose 1-phosphate + GMP + 2 H(+)</text>
        <dbReference type="Rhea" id="RHEA:27978"/>
        <dbReference type="ChEBI" id="CHEBI:15377"/>
        <dbReference type="ChEBI" id="CHEBI:15378"/>
        <dbReference type="ChEBI" id="CHEBI:57527"/>
        <dbReference type="ChEBI" id="CHEBI:58115"/>
        <dbReference type="ChEBI" id="CHEBI:58409"/>
    </reaction>
</comment>
<feature type="domain" description="Nudix hydrolase" evidence="8">
    <location>
        <begin position="44"/>
        <end position="172"/>
    </location>
</feature>
<organism evidence="9 10">
    <name type="scientific">Jeongeupia chitinilytica</name>
    <dbReference type="NCBI Taxonomy" id="1041641"/>
    <lineage>
        <taxon>Bacteria</taxon>
        <taxon>Pseudomonadati</taxon>
        <taxon>Pseudomonadota</taxon>
        <taxon>Betaproteobacteria</taxon>
        <taxon>Neisseriales</taxon>
        <taxon>Chitinibacteraceae</taxon>
        <taxon>Jeongeupia</taxon>
    </lineage>
</organism>
<reference evidence="10" key="1">
    <citation type="journal article" date="2019" name="Int. J. Syst. Evol. Microbiol.">
        <title>The Global Catalogue of Microorganisms (GCM) 10K type strain sequencing project: providing services to taxonomists for standard genome sequencing and annotation.</title>
        <authorList>
            <consortium name="The Broad Institute Genomics Platform"/>
            <consortium name="The Broad Institute Genome Sequencing Center for Infectious Disease"/>
            <person name="Wu L."/>
            <person name="Ma J."/>
        </authorList>
    </citation>
    <scope>NUCLEOTIDE SEQUENCE [LARGE SCALE GENOMIC DNA]</scope>
    <source>
        <strain evidence="10">KCTC 23701</strain>
    </source>
</reference>
<name>A0ABQ3H5F8_9NEIS</name>
<accession>A0ABQ3H5F8</accession>
<keyword evidence="5" id="KW-0378">Hydrolase</keyword>
<gene>
    <name evidence="9" type="ORF">GCM10007350_27310</name>
</gene>
<dbReference type="Gene3D" id="3.90.79.10">
    <property type="entry name" value="Nucleoside Triphosphate Pyrophosphohydrolase"/>
    <property type="match status" value="1"/>
</dbReference>
<dbReference type="RefSeq" id="WP_189461454.1">
    <property type="nucleotide sequence ID" value="NZ_BMYO01000007.1"/>
</dbReference>
<evidence type="ECO:0000256" key="4">
    <source>
        <dbReference type="ARBA" id="ARBA00016377"/>
    </source>
</evidence>
<evidence type="ECO:0000256" key="5">
    <source>
        <dbReference type="ARBA" id="ARBA00022801"/>
    </source>
</evidence>
<dbReference type="InterPro" id="IPR015797">
    <property type="entry name" value="NUDIX_hydrolase-like_dom_sf"/>
</dbReference>
<dbReference type="PANTHER" id="PTHR11839:SF18">
    <property type="entry name" value="NUDIX HYDROLASE DOMAIN-CONTAINING PROTEIN"/>
    <property type="match status" value="1"/>
</dbReference>
<evidence type="ECO:0000259" key="8">
    <source>
        <dbReference type="PROSITE" id="PS51462"/>
    </source>
</evidence>
<dbReference type="InterPro" id="IPR020084">
    <property type="entry name" value="NUDIX_hydrolase_CS"/>
</dbReference>
<evidence type="ECO:0000313" key="9">
    <source>
        <dbReference type="EMBL" id="GHD65943.1"/>
    </source>
</evidence>
<evidence type="ECO:0000256" key="2">
    <source>
        <dbReference type="ARBA" id="ARBA00001946"/>
    </source>
</evidence>
<dbReference type="PROSITE" id="PS51462">
    <property type="entry name" value="NUDIX"/>
    <property type="match status" value="1"/>
</dbReference>
<comment type="similarity">
    <text evidence="3">Belongs to the Nudix hydrolase family. NudK subfamily.</text>
</comment>
<protein>
    <recommendedName>
        <fullName evidence="4">GDP-mannose pyrophosphatase</fullName>
    </recommendedName>
    <alternativeName>
        <fullName evidence="6">GDP-mannose hydrolase</fullName>
    </alternativeName>
    <alternativeName>
        <fullName evidence="7">GDPMK</fullName>
    </alternativeName>
</protein>
<evidence type="ECO:0000256" key="3">
    <source>
        <dbReference type="ARBA" id="ARBA00007275"/>
    </source>
</evidence>
<proteinExistence type="inferred from homology"/>
<keyword evidence="10" id="KW-1185">Reference proteome</keyword>
<dbReference type="EMBL" id="BMYO01000007">
    <property type="protein sequence ID" value="GHD65943.1"/>
    <property type="molecule type" value="Genomic_DNA"/>
</dbReference>
<dbReference type="Proteomes" id="UP000604737">
    <property type="component" value="Unassembled WGS sequence"/>
</dbReference>